<dbReference type="AlphaFoldDB" id="A0A7J3SKD2"/>
<comment type="caution">
    <text evidence="1">The sequence shown here is derived from an EMBL/GenBank/DDBJ whole genome shotgun (WGS) entry which is preliminary data.</text>
</comment>
<dbReference type="EMBL" id="DTLS01000023">
    <property type="protein sequence ID" value="HGZ59705.1"/>
    <property type="molecule type" value="Genomic_DNA"/>
</dbReference>
<evidence type="ECO:0000313" key="1">
    <source>
        <dbReference type="EMBL" id="HGZ59705.1"/>
    </source>
</evidence>
<organism evidence="1">
    <name type="scientific">Fervidicoccus fontis</name>
    <dbReference type="NCBI Taxonomy" id="683846"/>
    <lineage>
        <taxon>Archaea</taxon>
        <taxon>Thermoproteota</taxon>
        <taxon>Thermoprotei</taxon>
        <taxon>Fervidicoccales</taxon>
        <taxon>Fervidicoccaceae</taxon>
        <taxon>Fervidicoccus</taxon>
    </lineage>
</organism>
<gene>
    <name evidence="1" type="ORF">ENW83_00650</name>
</gene>
<sequence length="89" mass="10342">MSAFIHFAIIHDKKTATKTTKTTQFYNGNKNYHSHYGNWTVYYLSNLLFNGISHGFFGTKSIEFFIWWAELEGFAIEAAINNFTRAMAF</sequence>
<name>A0A7J3SKD2_9CREN</name>
<accession>A0A7J3SKD2</accession>
<proteinExistence type="predicted"/>
<reference evidence="1" key="1">
    <citation type="journal article" date="2020" name="mSystems">
        <title>Genome- and Community-Level Interaction Insights into Carbon Utilization and Element Cycling Functions of Hydrothermarchaeota in Hydrothermal Sediment.</title>
        <authorList>
            <person name="Zhou Z."/>
            <person name="Liu Y."/>
            <person name="Xu W."/>
            <person name="Pan J."/>
            <person name="Luo Z.H."/>
            <person name="Li M."/>
        </authorList>
    </citation>
    <scope>NUCLEOTIDE SEQUENCE [LARGE SCALE GENOMIC DNA]</scope>
    <source>
        <strain evidence="1">SpSt-885</strain>
    </source>
</reference>
<protein>
    <submittedName>
        <fullName evidence="1">Uncharacterized protein</fullName>
    </submittedName>
</protein>